<comment type="caution">
    <text evidence="2">The sequence shown here is derived from an EMBL/GenBank/DDBJ whole genome shotgun (WGS) entry which is preliminary data.</text>
</comment>
<dbReference type="GO" id="GO:0000166">
    <property type="term" value="F:nucleotide binding"/>
    <property type="evidence" value="ECO:0007669"/>
    <property type="project" value="InterPro"/>
</dbReference>
<dbReference type="Gene3D" id="1.10.150.80">
    <property type="entry name" value="HRDC domain"/>
    <property type="match status" value="1"/>
</dbReference>
<dbReference type="InterPro" id="IPR010997">
    <property type="entry name" value="HRDC-like_sf"/>
</dbReference>
<dbReference type="Proteomes" id="UP000553343">
    <property type="component" value="Unassembled WGS sequence"/>
</dbReference>
<dbReference type="SUPFAM" id="SSF47819">
    <property type="entry name" value="HRDC-like"/>
    <property type="match status" value="1"/>
</dbReference>
<dbReference type="EMBL" id="JACADJ010000018">
    <property type="protein sequence ID" value="NWH04811.1"/>
    <property type="molecule type" value="Genomic_DNA"/>
</dbReference>
<dbReference type="RefSeq" id="WP_178366263.1">
    <property type="nucleotide sequence ID" value="NZ_JACADJ010000018.1"/>
</dbReference>
<dbReference type="InterPro" id="IPR044876">
    <property type="entry name" value="HRDC_dom_sf"/>
</dbReference>
<evidence type="ECO:0000313" key="3">
    <source>
        <dbReference type="Proteomes" id="UP000553343"/>
    </source>
</evidence>
<proteinExistence type="predicted"/>
<name>A0A850T141_9BACT</name>
<dbReference type="GO" id="GO:0003676">
    <property type="term" value="F:nucleic acid binding"/>
    <property type="evidence" value="ECO:0007669"/>
    <property type="project" value="InterPro"/>
</dbReference>
<dbReference type="AlphaFoldDB" id="A0A850T141"/>
<gene>
    <name evidence="2" type="ORF">HXW94_07395</name>
</gene>
<feature type="domain" description="HRDC" evidence="1">
    <location>
        <begin position="73"/>
        <end position="147"/>
    </location>
</feature>
<accession>A0A850T141</accession>
<dbReference type="PROSITE" id="PS50967">
    <property type="entry name" value="HRDC"/>
    <property type="match status" value="1"/>
</dbReference>
<keyword evidence="3" id="KW-1185">Reference proteome</keyword>
<evidence type="ECO:0000313" key="2">
    <source>
        <dbReference type="EMBL" id="NWH04811.1"/>
    </source>
</evidence>
<protein>
    <submittedName>
        <fullName evidence="2">HRDC domain-containing protein</fullName>
    </submittedName>
</protein>
<dbReference type="Pfam" id="PF00570">
    <property type="entry name" value="HRDC"/>
    <property type="match status" value="1"/>
</dbReference>
<dbReference type="InterPro" id="IPR002121">
    <property type="entry name" value="HRDC_dom"/>
</dbReference>
<evidence type="ECO:0000259" key="1">
    <source>
        <dbReference type="PROSITE" id="PS50967"/>
    </source>
</evidence>
<reference evidence="2 3" key="1">
    <citation type="submission" date="2020-06" db="EMBL/GenBank/DDBJ databases">
        <title>High-quality draft genome of sulfate reducer Desulfobacter latus type strain AcrS2 isolated from marine sediment.</title>
        <authorList>
            <person name="Hoppe M."/>
            <person name="Larsen C.K."/>
            <person name="Marshall I.P.G."/>
            <person name="Schramm A."/>
            <person name="Marietou A.G."/>
        </authorList>
    </citation>
    <scope>NUCLEOTIDE SEQUENCE [LARGE SCALE GENOMIC DNA]</scope>
    <source>
        <strain evidence="2 3">AcRS2</strain>
    </source>
</reference>
<sequence length="147" mass="16789">MQIKVYTIPLSNNDSAIAECNAFLRSVRVLALHREFVNTGPHSFWSVFVEYLDDNAPANKKNKKAVDYKEVLSESDFEIFSRLRVKRKELAEREGVPIYLVFTNEQLAGIVTKQIKTIKELENLDGVGKNKADKWGEILDIVSTEDK</sequence>
<organism evidence="2 3">
    <name type="scientific">Desulfobacter latus</name>
    <dbReference type="NCBI Taxonomy" id="2292"/>
    <lineage>
        <taxon>Bacteria</taxon>
        <taxon>Pseudomonadati</taxon>
        <taxon>Thermodesulfobacteriota</taxon>
        <taxon>Desulfobacteria</taxon>
        <taxon>Desulfobacterales</taxon>
        <taxon>Desulfobacteraceae</taxon>
        <taxon>Desulfobacter</taxon>
    </lineage>
</organism>